<name>A0A2N7ASQ3_9LACO</name>
<comment type="caution">
    <text evidence="1">The sequence shown here is derived from an EMBL/GenBank/DDBJ whole genome shotgun (WGS) entry which is preliminary data.</text>
</comment>
<sequence length="97" mass="11413">MFTYIQIIDTDTEVFKGYVYYQFLDDALSMTLIRGMRKLHHIVIPFADITDLIVDKLYGEDRINFIYNGKKYSIINTGYGESKYFEDHLLNATNLQV</sequence>
<organism evidence="1 2">
    <name type="scientific">Companilactobacillus nuruki</name>
    <dbReference type="NCBI Taxonomy" id="1993540"/>
    <lineage>
        <taxon>Bacteria</taxon>
        <taxon>Bacillati</taxon>
        <taxon>Bacillota</taxon>
        <taxon>Bacilli</taxon>
        <taxon>Lactobacillales</taxon>
        <taxon>Lactobacillaceae</taxon>
        <taxon>Companilactobacillus</taxon>
    </lineage>
</organism>
<dbReference type="RefSeq" id="WP_102196735.1">
    <property type="nucleotide sequence ID" value="NZ_NIPR01000043.1"/>
</dbReference>
<gene>
    <name evidence="1" type="ORF">CBP76_09975</name>
</gene>
<dbReference type="EMBL" id="NIPR01000043">
    <property type="protein sequence ID" value="PMD68372.1"/>
    <property type="molecule type" value="Genomic_DNA"/>
</dbReference>
<dbReference type="Proteomes" id="UP000235649">
    <property type="component" value="Unassembled WGS sequence"/>
</dbReference>
<dbReference type="AlphaFoldDB" id="A0A2N7ASQ3"/>
<evidence type="ECO:0000313" key="2">
    <source>
        <dbReference type="Proteomes" id="UP000235649"/>
    </source>
</evidence>
<proteinExistence type="predicted"/>
<protein>
    <submittedName>
        <fullName evidence="1">Uncharacterized protein</fullName>
    </submittedName>
</protein>
<dbReference type="OrthoDB" id="2303226at2"/>
<reference evidence="1 2" key="1">
    <citation type="submission" date="2017-05" db="EMBL/GenBank/DDBJ databases">
        <title>Lactobacillus nurukis nov., sp. nov., isolated from nuruk.</title>
        <authorList>
            <person name="Kim S.-J."/>
        </authorList>
    </citation>
    <scope>NUCLEOTIDE SEQUENCE [LARGE SCALE GENOMIC DNA]</scope>
    <source>
        <strain evidence="1 2">SYF10-1a</strain>
    </source>
</reference>
<evidence type="ECO:0000313" key="1">
    <source>
        <dbReference type="EMBL" id="PMD68372.1"/>
    </source>
</evidence>
<accession>A0A2N7ASQ3</accession>
<keyword evidence="2" id="KW-1185">Reference proteome</keyword>